<evidence type="ECO:0000256" key="3">
    <source>
        <dbReference type="ARBA" id="ARBA00022771"/>
    </source>
</evidence>
<evidence type="ECO:0000256" key="6">
    <source>
        <dbReference type="SAM" id="Coils"/>
    </source>
</evidence>
<name>D8PMQ7_SCHCM</name>
<reference evidence="9 10" key="1">
    <citation type="journal article" date="2010" name="Nat. Biotechnol.">
        <title>Genome sequence of the model mushroom Schizophyllum commune.</title>
        <authorList>
            <person name="Ohm R.A."/>
            <person name="de Jong J.F."/>
            <person name="Lugones L.G."/>
            <person name="Aerts A."/>
            <person name="Kothe E."/>
            <person name="Stajich J.E."/>
            <person name="de Vries R.P."/>
            <person name="Record E."/>
            <person name="Levasseur A."/>
            <person name="Baker S.E."/>
            <person name="Bartholomew K.A."/>
            <person name="Coutinho P.M."/>
            <person name="Erdmann S."/>
            <person name="Fowler T.J."/>
            <person name="Gathman A.C."/>
            <person name="Lombard V."/>
            <person name="Henrissat B."/>
            <person name="Knabe N."/>
            <person name="Kuees U."/>
            <person name="Lilly W.W."/>
            <person name="Lindquist E."/>
            <person name="Lucas S."/>
            <person name="Magnuson J.K."/>
            <person name="Piumi F."/>
            <person name="Raudaskoski M."/>
            <person name="Salamov A."/>
            <person name="Schmutz J."/>
            <person name="Schwarze F.W.M.R."/>
            <person name="vanKuyk P.A."/>
            <person name="Horton J.S."/>
            <person name="Grigoriev I.V."/>
            <person name="Woesten H.A.B."/>
        </authorList>
    </citation>
    <scope>NUCLEOTIDE SEQUENCE [LARGE SCALE GENOMIC DNA]</scope>
    <source>
        <strain evidence="10">H4-8 / FGSC 9210</strain>
    </source>
</reference>
<evidence type="ECO:0000256" key="2">
    <source>
        <dbReference type="ARBA" id="ARBA00022723"/>
    </source>
</evidence>
<keyword evidence="6" id="KW-0175">Coiled coil</keyword>
<evidence type="ECO:0000313" key="10">
    <source>
        <dbReference type="Proteomes" id="UP000007431"/>
    </source>
</evidence>
<dbReference type="PANTHER" id="PTHR13278:SF0">
    <property type="entry name" value="ZINC FINGER PROTEIN 830"/>
    <property type="match status" value="1"/>
</dbReference>
<dbReference type="SMART" id="SM00451">
    <property type="entry name" value="ZnF_U1"/>
    <property type="match status" value="1"/>
</dbReference>
<evidence type="ECO:0000313" key="9">
    <source>
        <dbReference type="EMBL" id="EFJ03529.1"/>
    </source>
</evidence>
<dbReference type="Proteomes" id="UP000007431">
    <property type="component" value="Unassembled WGS sequence"/>
</dbReference>
<protein>
    <recommendedName>
        <fullName evidence="8">U1-type domain-containing protein</fullName>
    </recommendedName>
</protein>
<dbReference type="GO" id="GO:0033260">
    <property type="term" value="P:nuclear DNA replication"/>
    <property type="evidence" value="ECO:0007669"/>
    <property type="project" value="TreeGrafter"/>
</dbReference>
<feature type="coiled-coil region" evidence="6">
    <location>
        <begin position="254"/>
        <end position="281"/>
    </location>
</feature>
<comment type="subcellular location">
    <subcellularLocation>
        <location evidence="1">Nucleus</location>
    </subcellularLocation>
</comment>
<evidence type="ECO:0000256" key="5">
    <source>
        <dbReference type="ARBA" id="ARBA00023242"/>
    </source>
</evidence>
<evidence type="ECO:0000256" key="1">
    <source>
        <dbReference type="ARBA" id="ARBA00004123"/>
    </source>
</evidence>
<dbReference type="GO" id="GO:0033314">
    <property type="term" value="P:mitotic DNA replication checkpoint signaling"/>
    <property type="evidence" value="ECO:0007669"/>
    <property type="project" value="TreeGrafter"/>
</dbReference>
<feature type="compositionally biased region" description="Basic and acidic residues" evidence="7">
    <location>
        <begin position="97"/>
        <end position="110"/>
    </location>
</feature>
<dbReference type="GO" id="GO:0005681">
    <property type="term" value="C:spliceosomal complex"/>
    <property type="evidence" value="ECO:0007669"/>
    <property type="project" value="InterPro"/>
</dbReference>
<dbReference type="InParanoid" id="D8PMQ7"/>
<evidence type="ECO:0000256" key="7">
    <source>
        <dbReference type="SAM" id="MobiDB-lite"/>
    </source>
</evidence>
<dbReference type="GO" id="GO:0003676">
    <property type="term" value="F:nucleic acid binding"/>
    <property type="evidence" value="ECO:0007669"/>
    <property type="project" value="InterPro"/>
</dbReference>
<feature type="region of interest" description="Disordered" evidence="7">
    <location>
        <begin position="216"/>
        <end position="238"/>
    </location>
</feature>
<keyword evidence="4" id="KW-0862">Zinc</keyword>
<dbReference type="OrthoDB" id="77607at2759"/>
<dbReference type="GO" id="GO:0008270">
    <property type="term" value="F:zinc ion binding"/>
    <property type="evidence" value="ECO:0007669"/>
    <property type="project" value="UniProtKB-KW"/>
</dbReference>
<sequence>MADVRALLKQKRQQAAPRITHPLAQYTPNNQLQCKACNIPVKEFMWEGHVGSKKHRTAVARLREEQARAEAARAAEEAQEHEDEDEYEEADGKRKKTSEPDEAPAKRQKGDNAGGFPSDFFSDPNRQLPPSTADDDDEDGDGMQVDGPPADQQAPAADDPLAAEYAAFMASVAQTAADAEEAHHDKYERATVFAEAQINNDALVGMPQAAEPVIAERVDEGAPPDDPEETEEQKRERIDREIIMDRLIEEERAQEEADMKVAMMKRRLEELKARKAKKKAGS</sequence>
<dbReference type="GeneID" id="9597520"/>
<proteinExistence type="predicted"/>
<accession>D8PMQ7</accession>
<organism evidence="10">
    <name type="scientific">Schizophyllum commune (strain H4-8 / FGSC 9210)</name>
    <name type="common">Split gill fungus</name>
    <dbReference type="NCBI Taxonomy" id="578458"/>
    <lineage>
        <taxon>Eukaryota</taxon>
        <taxon>Fungi</taxon>
        <taxon>Dikarya</taxon>
        <taxon>Basidiomycota</taxon>
        <taxon>Agaricomycotina</taxon>
        <taxon>Agaricomycetes</taxon>
        <taxon>Agaricomycetidae</taxon>
        <taxon>Agaricales</taxon>
        <taxon>Schizophyllaceae</taxon>
        <taxon>Schizophyllum</taxon>
    </lineage>
</organism>
<dbReference type="STRING" id="578458.D8PMQ7"/>
<feature type="domain" description="U1-type" evidence="8">
    <location>
        <begin position="29"/>
        <end position="62"/>
    </location>
</feature>
<dbReference type="InterPro" id="IPR003604">
    <property type="entry name" value="Matrin/U1-like-C_Znf_C2H2"/>
</dbReference>
<keyword evidence="2" id="KW-0479">Metal-binding</keyword>
<keyword evidence="5" id="KW-0539">Nucleus</keyword>
<keyword evidence="3" id="KW-0863">Zinc-finger</keyword>
<dbReference type="KEGG" id="scm:SCHCO_01206047"/>
<keyword evidence="10" id="KW-1185">Reference proteome</keyword>
<feature type="compositionally biased region" description="Low complexity" evidence="7">
    <location>
        <begin position="142"/>
        <end position="162"/>
    </location>
</feature>
<dbReference type="EMBL" id="GL377302">
    <property type="protein sequence ID" value="EFJ03529.1"/>
    <property type="molecule type" value="Genomic_DNA"/>
</dbReference>
<dbReference type="PANTHER" id="PTHR13278">
    <property type="entry name" value="ZINC FINGER PROTEIN 830"/>
    <property type="match status" value="1"/>
</dbReference>
<dbReference type="eggNOG" id="ENOG502S9DW">
    <property type="taxonomic scope" value="Eukaryota"/>
</dbReference>
<dbReference type="OMA" id="WDSHVRG"/>
<dbReference type="GO" id="GO:0044773">
    <property type="term" value="P:mitotic DNA damage checkpoint signaling"/>
    <property type="evidence" value="ECO:0007669"/>
    <property type="project" value="TreeGrafter"/>
</dbReference>
<evidence type="ECO:0000259" key="8">
    <source>
        <dbReference type="SMART" id="SM00451"/>
    </source>
</evidence>
<feature type="compositionally biased region" description="Acidic residues" evidence="7">
    <location>
        <begin position="79"/>
        <end position="89"/>
    </location>
</feature>
<gene>
    <name evidence="9" type="ORF">SCHCODRAFT_231181</name>
</gene>
<dbReference type="HOGENOM" id="CLU_041821_1_0_1"/>
<evidence type="ECO:0000256" key="4">
    <source>
        <dbReference type="ARBA" id="ARBA00022833"/>
    </source>
</evidence>
<dbReference type="VEuPathDB" id="FungiDB:SCHCODRAFT_01206047"/>
<dbReference type="GO" id="GO:0016607">
    <property type="term" value="C:nuclear speck"/>
    <property type="evidence" value="ECO:0007669"/>
    <property type="project" value="UniProtKB-SubCell"/>
</dbReference>
<dbReference type="InterPro" id="IPR040050">
    <property type="entry name" value="ZNF830-like"/>
</dbReference>
<feature type="region of interest" description="Disordered" evidence="7">
    <location>
        <begin position="61"/>
        <end position="162"/>
    </location>
</feature>
<dbReference type="AlphaFoldDB" id="D8PMQ7"/>
<feature type="compositionally biased region" description="Basic and acidic residues" evidence="7">
    <location>
        <begin position="61"/>
        <end position="78"/>
    </location>
</feature>
<dbReference type="RefSeq" id="XP_003038431.1">
    <property type="nucleotide sequence ID" value="XM_003038385.1"/>
</dbReference>
<feature type="compositionally biased region" description="Acidic residues" evidence="7">
    <location>
        <begin position="222"/>
        <end position="231"/>
    </location>
</feature>